<name>A0A9W8B3N0_9FUNG</name>
<keyword evidence="4" id="KW-1185">Reference proteome</keyword>
<dbReference type="Proteomes" id="UP001151582">
    <property type="component" value="Unassembled WGS sequence"/>
</dbReference>
<protein>
    <submittedName>
        <fullName evidence="3">Vacuolar protein sorting-associated protein 53</fullName>
    </submittedName>
</protein>
<gene>
    <name evidence="3" type="primary">VPS53_2</name>
    <name evidence="3" type="ORF">H4R34_005407</name>
</gene>
<dbReference type="Pfam" id="PF16854">
    <property type="entry name" value="VPS53_C"/>
    <property type="match status" value="1"/>
</dbReference>
<organism evidence="3 4">
    <name type="scientific">Dimargaris verticillata</name>
    <dbReference type="NCBI Taxonomy" id="2761393"/>
    <lineage>
        <taxon>Eukaryota</taxon>
        <taxon>Fungi</taxon>
        <taxon>Fungi incertae sedis</taxon>
        <taxon>Zoopagomycota</taxon>
        <taxon>Kickxellomycotina</taxon>
        <taxon>Dimargaritomycetes</taxon>
        <taxon>Dimargaritales</taxon>
        <taxon>Dimargaritaceae</taxon>
        <taxon>Dimargaris</taxon>
    </lineage>
</organism>
<feature type="compositionally biased region" description="Low complexity" evidence="1">
    <location>
        <begin position="389"/>
        <end position="409"/>
    </location>
</feature>
<reference evidence="3" key="1">
    <citation type="submission" date="2022-07" db="EMBL/GenBank/DDBJ databases">
        <title>Phylogenomic reconstructions and comparative analyses of Kickxellomycotina fungi.</title>
        <authorList>
            <person name="Reynolds N.K."/>
            <person name="Stajich J.E."/>
            <person name="Barry K."/>
            <person name="Grigoriev I.V."/>
            <person name="Crous P."/>
            <person name="Smith M.E."/>
        </authorList>
    </citation>
    <scope>NUCLEOTIDE SEQUENCE</scope>
    <source>
        <strain evidence="3">RSA 567</strain>
    </source>
</reference>
<dbReference type="Gene3D" id="1.10.357.110">
    <property type="entry name" value="Vacuolar protein sorting-associated protein 53, C-terminus"/>
    <property type="match status" value="1"/>
</dbReference>
<sequence length="464" mass="50532">MLDKFKSSALHTDEDPGMTVLSSSTDLLYFYREALGKCAALSTGQPLFDLVQAFARGLTAYGNDVLLGKLPKLYTVGENRPMSHDELTRICLIINTADYCHGATEQLEQKVQEKIDPELRGQINFDAQRDALFNTIHTSIKSLIRGVESGCKPAFSAMVKIMWATVESVGDQSEYVTMIATSLRLSVGIIRRSLTNARYVRTFCDKFVETFASKYLVNLQRCRQISEIGAEQLLLDIQAIKTLLLELPTLDSDKPEPLSSRYAKLVTRCLSRTEAILKSILAPHDPPNALVDNFLFLFPDAVMADFQTVLDLKGLRKSEQNSLMDLFRQKANASSGGPTVNNARTYSLTASTKGLAKSASGTGLSRVADPPLRASLDSRPGPLPPVGTSLSLSAVPPSSQPSQAVGSAVTPGRRPQTPDPGDKSRSTSNDELAGPPTSRINQNLRKFMSGMGNIRKGPNEGKSF</sequence>
<dbReference type="PANTHER" id="PTHR12820:SF0">
    <property type="entry name" value="VACUOLAR PROTEIN SORTING-ASSOCIATED PROTEIN 53 HOMOLOG"/>
    <property type="match status" value="1"/>
</dbReference>
<evidence type="ECO:0000259" key="2">
    <source>
        <dbReference type="Pfam" id="PF16854"/>
    </source>
</evidence>
<dbReference type="AlphaFoldDB" id="A0A9W8B3N0"/>
<dbReference type="EMBL" id="JANBQB010001056">
    <property type="protein sequence ID" value="KAJ1972439.1"/>
    <property type="molecule type" value="Genomic_DNA"/>
</dbReference>
<accession>A0A9W8B3N0</accession>
<comment type="caution">
    <text evidence="3">The sequence shown here is derived from an EMBL/GenBank/DDBJ whole genome shotgun (WGS) entry which is preliminary data.</text>
</comment>
<dbReference type="GO" id="GO:0000938">
    <property type="term" value="C:GARP complex"/>
    <property type="evidence" value="ECO:0007669"/>
    <property type="project" value="InterPro"/>
</dbReference>
<proteinExistence type="predicted"/>
<evidence type="ECO:0000313" key="4">
    <source>
        <dbReference type="Proteomes" id="UP001151582"/>
    </source>
</evidence>
<evidence type="ECO:0000256" key="1">
    <source>
        <dbReference type="SAM" id="MobiDB-lite"/>
    </source>
</evidence>
<dbReference type="InterPro" id="IPR031745">
    <property type="entry name" value="Vps53_C"/>
</dbReference>
<dbReference type="OrthoDB" id="10261632at2759"/>
<dbReference type="GO" id="GO:0005829">
    <property type="term" value="C:cytosol"/>
    <property type="evidence" value="ECO:0007669"/>
    <property type="project" value="GOC"/>
</dbReference>
<dbReference type="InterPro" id="IPR039766">
    <property type="entry name" value="Vps53"/>
</dbReference>
<dbReference type="PANTHER" id="PTHR12820">
    <property type="entry name" value="VACUOLAR SORTING PROTEIN 53"/>
    <property type="match status" value="1"/>
</dbReference>
<dbReference type="GO" id="GO:0042147">
    <property type="term" value="P:retrograde transport, endosome to Golgi"/>
    <property type="evidence" value="ECO:0007669"/>
    <property type="project" value="InterPro"/>
</dbReference>
<evidence type="ECO:0000313" key="3">
    <source>
        <dbReference type="EMBL" id="KAJ1972439.1"/>
    </source>
</evidence>
<dbReference type="InterPro" id="IPR038260">
    <property type="entry name" value="Vps53_C_sf"/>
</dbReference>
<feature type="region of interest" description="Disordered" evidence="1">
    <location>
        <begin position="355"/>
        <end position="464"/>
    </location>
</feature>
<feature type="domain" description="Vps53 C-terminal" evidence="2">
    <location>
        <begin position="231"/>
        <end position="315"/>
    </location>
</feature>